<dbReference type="KEGG" id="ptw:TUM18999_02770"/>
<dbReference type="EMBL" id="AP023189">
    <property type="protein sequence ID" value="BCG22086.1"/>
    <property type="molecule type" value="Genomic_DNA"/>
</dbReference>
<sequence>MQIPELKLSSDESGFLLPKYCDNEWGLVFKLGNGKKLILNCVEFLVRGYSRRSEIPRILATYEWSEVESRLFAQQTPDNEKISKWKTPTGTEKWIVYPHSDMVKDDDVLLAHIANDETYAANAAKSIFSQLDPTRFRNGEELPITAAPWFNSETKLKCRGFWSEDKKNFYCTELVGLEEPTGIPIEARRDHSTRTPTPEDRIEQERLIALRDDPMTIVLTDLNQPRSQYPREEVEDSSFEVIKSRVVNRIKVPKLTGRQKTIKKDELEMEDFSTGDAAGQRNDTTGKAVLVDREFGVNSSGMLYEMWKSFERLKAAQQIDHLWWFVPPSDKHSNSDFQCIAFKDDFRDPQITKWLSLRNGGQRGLLLILVRVQRKFILIVEIQRDEWIDKYGIYKEDSFSGLVCEVADSSEATQIFNELNDYLPSRKGVFPGFKSSLPNNIKVFEHRSTGNPDGWCDATAVLALSKMEVKVRRPQTLDTEKLEQD</sequence>
<dbReference type="Proteomes" id="UP000509383">
    <property type="component" value="Chromosome"/>
</dbReference>
<name>A0A6J4DYF3_9PSED</name>
<evidence type="ECO:0000313" key="2">
    <source>
        <dbReference type="Proteomes" id="UP000509383"/>
    </source>
</evidence>
<organism evidence="1 2">
    <name type="scientific">Pseudomonas tohonis</name>
    <dbReference type="NCBI Taxonomy" id="2725477"/>
    <lineage>
        <taxon>Bacteria</taxon>
        <taxon>Pseudomonadati</taxon>
        <taxon>Pseudomonadota</taxon>
        <taxon>Gammaproteobacteria</taxon>
        <taxon>Pseudomonadales</taxon>
        <taxon>Pseudomonadaceae</taxon>
        <taxon>Pseudomonas</taxon>
    </lineage>
</organism>
<accession>A0A6J4DYF3</accession>
<dbReference type="AlphaFoldDB" id="A0A6J4DYF3"/>
<evidence type="ECO:0000313" key="1">
    <source>
        <dbReference type="EMBL" id="BCG22086.1"/>
    </source>
</evidence>
<reference evidence="1 2" key="1">
    <citation type="submission" date="2020-05" db="EMBL/GenBank/DDBJ databases">
        <title>Characterization of novel class B3 metallo-beta-lactamase from novel Pseudomonas species.</title>
        <authorList>
            <person name="Yamada K."/>
            <person name="Aoki K."/>
            <person name="Ishii Y."/>
        </authorList>
    </citation>
    <scope>NUCLEOTIDE SEQUENCE [LARGE SCALE GENOMIC DNA]</scope>
    <source>
        <strain evidence="1 2">TUM18999</strain>
    </source>
</reference>
<protein>
    <submittedName>
        <fullName evidence="1">Uncharacterized protein</fullName>
    </submittedName>
</protein>
<gene>
    <name evidence="1" type="ORF">TUM18999_02770</name>
</gene>
<proteinExistence type="predicted"/>